<evidence type="ECO:0000313" key="3">
    <source>
        <dbReference type="Proteomes" id="UP000319792"/>
    </source>
</evidence>
<reference evidence="2 3" key="2">
    <citation type="submission" date="2019-08" db="EMBL/GenBank/DDBJ databases">
        <title>Tsukamurella conjunctivitidis sp. nov., Tsukamurella assacharolytica sp. nov. and Tsukamurella sputae sp. nov. isolated from patients with conjunctivitis, bacteraemia (lymphoma) and respiratory infection (sputum) in Hong Kong.</title>
        <authorList>
            <person name="Fok K.M.N."/>
            <person name="Fong J.Y.H."/>
        </authorList>
    </citation>
    <scope>NUCLEOTIDE SEQUENCE [LARGE SCALE GENOMIC DNA]</scope>
    <source>
        <strain evidence="2 3">HKU70</strain>
    </source>
</reference>
<evidence type="ECO:0000313" key="2">
    <source>
        <dbReference type="EMBL" id="TWS24435.1"/>
    </source>
</evidence>
<dbReference type="AlphaFoldDB" id="A0A5C5RQQ2"/>
<dbReference type="Gene3D" id="3.40.50.300">
    <property type="entry name" value="P-loop containing nucleotide triphosphate hydrolases"/>
    <property type="match status" value="1"/>
</dbReference>
<dbReference type="Pfam" id="PF03237">
    <property type="entry name" value="Terminase_6N"/>
    <property type="match status" value="1"/>
</dbReference>
<dbReference type="RefSeq" id="WP_146434473.1">
    <property type="nucleotide sequence ID" value="NZ_VIGV01000003.1"/>
</dbReference>
<dbReference type="OrthoDB" id="4519042at2"/>
<reference evidence="2 3" key="1">
    <citation type="submission" date="2019-06" db="EMBL/GenBank/DDBJ databases">
        <authorList>
            <person name="Teng J.L.L."/>
            <person name="Lee H.H."/>
            <person name="Lau S.K.P."/>
            <person name="Woo P.C.Y."/>
        </authorList>
    </citation>
    <scope>NUCLEOTIDE SEQUENCE [LARGE SCALE GENOMIC DNA]</scope>
    <source>
        <strain evidence="2 3">HKU70</strain>
    </source>
</reference>
<name>A0A5C5RQQ2_9ACTN</name>
<dbReference type="EMBL" id="VIGV01000003">
    <property type="protein sequence ID" value="TWS24435.1"/>
    <property type="molecule type" value="Genomic_DNA"/>
</dbReference>
<protein>
    <submittedName>
        <fullName evidence="2">Uncharacterized protein</fullName>
    </submittedName>
</protein>
<sequence>MSTTAHQWLHLPPAEKQLIIQGLRENILKSGHPAPNALATPAAFAAAHNRRFQVHAHTQAIDEALTWMHHTPGARLMIWTPPRAGKSWLAARYFPAWWLTQHPLDAVALISYSASLATRHGAAARDIIREFGPHYGLRLTQANRDAWATTAGGSLDAVGVGGALTGKDMHLGIIDDPFKDRAEADSPVIRDNVWDWYSSVFATRRVRRTRMLIINTRWHQDDLCGRILKEQGRVEDDGLWRVLHLPALAVPENRERGFYPDPLGREPGQPLTHPDYDDDDIDGLLAHWAQARSDSVARDWNAMYQGSPHDAEGALLNDGDLRDATVDVHAEPLRIAVAVDPSGGGRDEAGIVAGVLGVDKKVTITHDRTARMPANAWAEKACLLAVEVDADRIIVEKNYGGDIALDLVRLTWEKLQNDGRVPDGRLCPMVIPVDARRNKVLRAEPVAAAIKAGRVKLLRGDGLKKVRIEFTQWEPGSTWSPGALDAAVHLVTNLAQTPPRSVKRSGRTRNDVRGQARQIVRG</sequence>
<dbReference type="InterPro" id="IPR027417">
    <property type="entry name" value="P-loop_NTPase"/>
</dbReference>
<feature type="region of interest" description="Disordered" evidence="1">
    <location>
        <begin position="498"/>
        <end position="522"/>
    </location>
</feature>
<dbReference type="Proteomes" id="UP000319792">
    <property type="component" value="Unassembled WGS sequence"/>
</dbReference>
<accession>A0A5C5RQQ2</accession>
<comment type="caution">
    <text evidence="2">The sequence shown here is derived from an EMBL/GenBank/DDBJ whole genome shotgun (WGS) entry which is preliminary data.</text>
</comment>
<gene>
    <name evidence="2" type="ORF">FK268_12665</name>
</gene>
<evidence type="ECO:0000256" key="1">
    <source>
        <dbReference type="SAM" id="MobiDB-lite"/>
    </source>
</evidence>
<organism evidence="2 3">
    <name type="scientific">Tsukamurella sputi</name>
    <dbReference type="NCBI Taxonomy" id="2591848"/>
    <lineage>
        <taxon>Bacteria</taxon>
        <taxon>Bacillati</taxon>
        <taxon>Actinomycetota</taxon>
        <taxon>Actinomycetes</taxon>
        <taxon>Mycobacteriales</taxon>
        <taxon>Tsukamurellaceae</taxon>
        <taxon>Tsukamurella</taxon>
    </lineage>
</organism>
<keyword evidence="3" id="KW-1185">Reference proteome</keyword>
<proteinExistence type="predicted"/>